<keyword evidence="1" id="KW-0812">Transmembrane</keyword>
<evidence type="ECO:0000313" key="2">
    <source>
        <dbReference type="EMBL" id="KAK6727013.1"/>
    </source>
</evidence>
<keyword evidence="1" id="KW-0472">Membrane</keyword>
<accession>A0ABR1BNZ2</accession>
<organism evidence="2 3">
    <name type="scientific">Necator americanus</name>
    <name type="common">Human hookworm</name>
    <dbReference type="NCBI Taxonomy" id="51031"/>
    <lineage>
        <taxon>Eukaryota</taxon>
        <taxon>Metazoa</taxon>
        <taxon>Ecdysozoa</taxon>
        <taxon>Nematoda</taxon>
        <taxon>Chromadorea</taxon>
        <taxon>Rhabditida</taxon>
        <taxon>Rhabditina</taxon>
        <taxon>Rhabditomorpha</taxon>
        <taxon>Strongyloidea</taxon>
        <taxon>Ancylostomatidae</taxon>
        <taxon>Bunostominae</taxon>
        <taxon>Necator</taxon>
    </lineage>
</organism>
<sequence>MHGLTVMTIWSDFQMVELVHPRNESNAGRRKLLLKLLQLSVFLHFLCFAIRTWLFKLCCGGVVTVCYVILLHGLRIAISGPDDLSPYEFLTFPMEWVAEGHQLSDQPGATRGPGKKSLERIREEEEYKSIFNPDQFYAQFYFSLVDEDDDQE</sequence>
<keyword evidence="3" id="KW-1185">Reference proteome</keyword>
<keyword evidence="1" id="KW-1133">Transmembrane helix</keyword>
<comment type="caution">
    <text evidence="2">The sequence shown here is derived from an EMBL/GenBank/DDBJ whole genome shotgun (WGS) entry which is preliminary data.</text>
</comment>
<dbReference type="Proteomes" id="UP001303046">
    <property type="component" value="Unassembled WGS sequence"/>
</dbReference>
<feature type="transmembrane region" description="Helical" evidence="1">
    <location>
        <begin position="60"/>
        <end position="78"/>
    </location>
</feature>
<dbReference type="EMBL" id="JAVFWL010000001">
    <property type="protein sequence ID" value="KAK6727013.1"/>
    <property type="molecule type" value="Genomic_DNA"/>
</dbReference>
<name>A0ABR1BNZ2_NECAM</name>
<reference evidence="2 3" key="1">
    <citation type="submission" date="2023-08" db="EMBL/GenBank/DDBJ databases">
        <title>A Necator americanus chromosomal reference genome.</title>
        <authorList>
            <person name="Ilik V."/>
            <person name="Petrzelkova K.J."/>
            <person name="Pardy F."/>
            <person name="Fuh T."/>
            <person name="Niatou-Singa F.S."/>
            <person name="Gouil Q."/>
            <person name="Baker L."/>
            <person name="Ritchie M.E."/>
            <person name="Jex A.R."/>
            <person name="Gazzola D."/>
            <person name="Li H."/>
            <person name="Toshio Fujiwara R."/>
            <person name="Zhan B."/>
            <person name="Aroian R.V."/>
            <person name="Pafco B."/>
            <person name="Schwarz E.M."/>
        </authorList>
    </citation>
    <scope>NUCLEOTIDE SEQUENCE [LARGE SCALE GENOMIC DNA]</scope>
    <source>
        <strain evidence="2 3">Aroian</strain>
        <tissue evidence="2">Whole animal</tissue>
    </source>
</reference>
<proteinExistence type="predicted"/>
<evidence type="ECO:0000256" key="1">
    <source>
        <dbReference type="SAM" id="Phobius"/>
    </source>
</evidence>
<evidence type="ECO:0000313" key="3">
    <source>
        <dbReference type="Proteomes" id="UP001303046"/>
    </source>
</evidence>
<gene>
    <name evidence="2" type="primary">Necator_chrI.g1110</name>
    <name evidence="2" type="ORF">RB195_004986</name>
</gene>
<protein>
    <submittedName>
        <fullName evidence="2">Uncharacterized protein</fullName>
    </submittedName>
</protein>